<dbReference type="AlphaFoldDB" id="X1RLT4"/>
<accession>X1RLT4</accession>
<comment type="caution">
    <text evidence="1">The sequence shown here is derived from an EMBL/GenBank/DDBJ whole genome shotgun (WGS) entry which is preliminary data.</text>
</comment>
<protein>
    <submittedName>
        <fullName evidence="1">Uncharacterized protein</fullName>
    </submittedName>
</protein>
<feature type="non-terminal residue" evidence="1">
    <location>
        <position position="1"/>
    </location>
</feature>
<name>X1RLT4_9ZZZZ</name>
<proteinExistence type="predicted"/>
<reference evidence="1" key="1">
    <citation type="journal article" date="2014" name="Front. Microbiol.">
        <title>High frequency of phylogenetically diverse reductive dehalogenase-homologous genes in deep subseafloor sedimentary metagenomes.</title>
        <authorList>
            <person name="Kawai M."/>
            <person name="Futagami T."/>
            <person name="Toyoda A."/>
            <person name="Takaki Y."/>
            <person name="Nishi S."/>
            <person name="Hori S."/>
            <person name="Arai W."/>
            <person name="Tsubouchi T."/>
            <person name="Morono Y."/>
            <person name="Uchiyama I."/>
            <person name="Ito T."/>
            <person name="Fujiyama A."/>
            <person name="Inagaki F."/>
            <person name="Takami H."/>
        </authorList>
    </citation>
    <scope>NUCLEOTIDE SEQUENCE</scope>
    <source>
        <strain evidence="1">Expedition CK06-06</strain>
    </source>
</reference>
<sequence>SVIASPDLSGRGNPFSQYITGISPVIKNISKFFPKKEGFLEFMWYSIFTGT</sequence>
<evidence type="ECO:0000313" key="1">
    <source>
        <dbReference type="EMBL" id="GAI81727.1"/>
    </source>
</evidence>
<gene>
    <name evidence="1" type="ORF">S12H4_24810</name>
</gene>
<dbReference type="EMBL" id="BARW01013607">
    <property type="protein sequence ID" value="GAI81727.1"/>
    <property type="molecule type" value="Genomic_DNA"/>
</dbReference>
<organism evidence="1">
    <name type="scientific">marine sediment metagenome</name>
    <dbReference type="NCBI Taxonomy" id="412755"/>
    <lineage>
        <taxon>unclassified sequences</taxon>
        <taxon>metagenomes</taxon>
        <taxon>ecological metagenomes</taxon>
    </lineage>
</organism>